<dbReference type="Proteomes" id="UP000199444">
    <property type="component" value="Unassembled WGS sequence"/>
</dbReference>
<keyword evidence="1" id="KW-1133">Transmembrane helix</keyword>
<evidence type="ECO:0000313" key="3">
    <source>
        <dbReference type="Proteomes" id="UP000199444"/>
    </source>
</evidence>
<proteinExistence type="predicted"/>
<sequence length="127" mass="15067">MLNFIIYFIGFIITVPVIATWIVYLISLKIYNHKWKAFHNAVNWTAILYIIAVNTLVSEVFGISFFGIVLVILISIYTIIIIVHWKIYTEVLFSKAFKLFWRICFLLFSIFYICLVFVGIYLRIFSY</sequence>
<dbReference type="AlphaFoldDB" id="A0A1H1CGA0"/>
<gene>
    <name evidence="2" type="ORF">SAMN05216231_2237</name>
</gene>
<feature type="transmembrane region" description="Helical" evidence="1">
    <location>
        <begin position="38"/>
        <end position="57"/>
    </location>
</feature>
<evidence type="ECO:0000256" key="1">
    <source>
        <dbReference type="SAM" id="Phobius"/>
    </source>
</evidence>
<keyword evidence="1" id="KW-0472">Membrane</keyword>
<evidence type="ECO:0008006" key="4">
    <source>
        <dbReference type="Google" id="ProtNLM"/>
    </source>
</evidence>
<keyword evidence="3" id="KW-1185">Reference proteome</keyword>
<dbReference type="STRING" id="553311.SAMN05216231_2237"/>
<dbReference type="EMBL" id="FNKD01000002">
    <property type="protein sequence ID" value="SDQ63182.1"/>
    <property type="molecule type" value="Genomic_DNA"/>
</dbReference>
<dbReference type="RefSeq" id="WP_092493044.1">
    <property type="nucleotide sequence ID" value="NZ_FNKD01000002.1"/>
</dbReference>
<name>A0A1H1CGA0_9BACI</name>
<protein>
    <recommendedName>
        <fullName evidence="4">DUF3397 domain-containing protein</fullName>
    </recommendedName>
</protein>
<feature type="transmembrane region" description="Helical" evidence="1">
    <location>
        <begin position="63"/>
        <end position="87"/>
    </location>
</feature>
<dbReference type="Pfam" id="PF11877">
    <property type="entry name" value="DUF3397"/>
    <property type="match status" value="1"/>
</dbReference>
<feature type="transmembrane region" description="Helical" evidence="1">
    <location>
        <begin position="99"/>
        <end position="122"/>
    </location>
</feature>
<accession>A0A1H1CGA0</accession>
<feature type="transmembrane region" description="Helical" evidence="1">
    <location>
        <begin position="6"/>
        <end position="26"/>
    </location>
</feature>
<reference evidence="2 3" key="1">
    <citation type="submission" date="2016-10" db="EMBL/GenBank/DDBJ databases">
        <authorList>
            <person name="de Groot N.N."/>
        </authorList>
    </citation>
    <scope>NUCLEOTIDE SEQUENCE [LARGE SCALE GENOMIC DNA]</scope>
    <source>
        <strain evidence="2 3">CGMCC 1.10449</strain>
    </source>
</reference>
<organism evidence="2 3">
    <name type="scientific">Virgibacillus salinus</name>
    <dbReference type="NCBI Taxonomy" id="553311"/>
    <lineage>
        <taxon>Bacteria</taxon>
        <taxon>Bacillati</taxon>
        <taxon>Bacillota</taxon>
        <taxon>Bacilli</taxon>
        <taxon>Bacillales</taxon>
        <taxon>Bacillaceae</taxon>
        <taxon>Virgibacillus</taxon>
    </lineage>
</organism>
<keyword evidence="1" id="KW-0812">Transmembrane</keyword>
<dbReference type="InterPro" id="IPR024515">
    <property type="entry name" value="DUF3397"/>
</dbReference>
<evidence type="ECO:0000313" key="2">
    <source>
        <dbReference type="EMBL" id="SDQ63182.1"/>
    </source>
</evidence>